<dbReference type="PANTHER" id="PTHR46196:SF12">
    <property type="entry name" value="TRANSCRIPTION FACTOR LHW-LIKE"/>
    <property type="match status" value="1"/>
</dbReference>
<protein>
    <recommendedName>
        <fullName evidence="5">BHLH domain-containing protein</fullName>
    </recommendedName>
</protein>
<dbReference type="PANTHER" id="PTHR46196">
    <property type="entry name" value="TRANSCRIPTION FACTOR BHLH155-LIKE ISOFORM X1-RELATED"/>
    <property type="match status" value="1"/>
</dbReference>
<reference evidence="6 7" key="1">
    <citation type="submission" date="2020-09" db="EMBL/GenBank/DDBJ databases">
        <title>De no assembly of potato wild relative species, Solanum commersonii.</title>
        <authorList>
            <person name="Cho K."/>
        </authorList>
    </citation>
    <scope>NUCLEOTIDE SEQUENCE [LARGE SCALE GENOMIC DNA]</scope>
    <source>
        <strain evidence="6">LZ3.2</strain>
        <tissue evidence="6">Leaf</tissue>
    </source>
</reference>
<gene>
    <name evidence="6" type="ORF">H5410_026029</name>
</gene>
<dbReference type="EMBL" id="JACXVP010000005">
    <property type="protein sequence ID" value="KAG5604537.1"/>
    <property type="molecule type" value="Genomic_DNA"/>
</dbReference>
<keyword evidence="2" id="KW-0805">Transcription regulation</keyword>
<dbReference type="Proteomes" id="UP000824120">
    <property type="component" value="Chromosome 5"/>
</dbReference>
<keyword evidence="3" id="KW-0804">Transcription</keyword>
<evidence type="ECO:0000313" key="7">
    <source>
        <dbReference type="Proteomes" id="UP000824120"/>
    </source>
</evidence>
<dbReference type="GO" id="GO:0005634">
    <property type="term" value="C:nucleus"/>
    <property type="evidence" value="ECO:0007669"/>
    <property type="project" value="UniProtKB-SubCell"/>
</dbReference>
<evidence type="ECO:0000256" key="4">
    <source>
        <dbReference type="ARBA" id="ARBA00023242"/>
    </source>
</evidence>
<evidence type="ECO:0000313" key="6">
    <source>
        <dbReference type="EMBL" id="KAG5604537.1"/>
    </source>
</evidence>
<evidence type="ECO:0000256" key="2">
    <source>
        <dbReference type="ARBA" id="ARBA00023015"/>
    </source>
</evidence>
<sequence>MIQDRVKELREIVPNGAMCSIDALFERPIKHMPFLQSVTKHADKLKQTGESMIISKEGGLLLKDNLEGGAKWAYEVGSQSMVCPIIVEDLPPWAYEVGSQSMVCPIIVEDLNQPRQMLVEMLCEERDLFLEIADIIRGLGLTILMGVMETRNDKIWAQFVVEANRDVTRMEIFISLVRLLEQTAKGGTEPVNAADNNTTMVHSFHQAATLPATGRSCSLL</sequence>
<proteinExistence type="predicted"/>
<dbReference type="GO" id="GO:0003700">
    <property type="term" value="F:DNA-binding transcription factor activity"/>
    <property type="evidence" value="ECO:0007669"/>
    <property type="project" value="InterPro"/>
</dbReference>
<dbReference type="AlphaFoldDB" id="A0A9J5YVD7"/>
<evidence type="ECO:0000256" key="3">
    <source>
        <dbReference type="ARBA" id="ARBA00023163"/>
    </source>
</evidence>
<dbReference type="Pfam" id="PF23176">
    <property type="entry name" value="bHLH_LHW"/>
    <property type="match status" value="1"/>
</dbReference>
<evidence type="ECO:0000259" key="5">
    <source>
        <dbReference type="Pfam" id="PF23176"/>
    </source>
</evidence>
<dbReference type="InterPro" id="IPR043561">
    <property type="entry name" value="LHW-like"/>
</dbReference>
<comment type="caution">
    <text evidence="6">The sequence shown here is derived from an EMBL/GenBank/DDBJ whole genome shotgun (WGS) entry which is preliminary data.</text>
</comment>
<organism evidence="6 7">
    <name type="scientific">Solanum commersonii</name>
    <name type="common">Commerson's wild potato</name>
    <name type="synonym">Commerson's nightshade</name>
    <dbReference type="NCBI Taxonomy" id="4109"/>
    <lineage>
        <taxon>Eukaryota</taxon>
        <taxon>Viridiplantae</taxon>
        <taxon>Streptophyta</taxon>
        <taxon>Embryophyta</taxon>
        <taxon>Tracheophyta</taxon>
        <taxon>Spermatophyta</taxon>
        <taxon>Magnoliopsida</taxon>
        <taxon>eudicotyledons</taxon>
        <taxon>Gunneridae</taxon>
        <taxon>Pentapetalae</taxon>
        <taxon>asterids</taxon>
        <taxon>lamiids</taxon>
        <taxon>Solanales</taxon>
        <taxon>Solanaceae</taxon>
        <taxon>Solanoideae</taxon>
        <taxon>Solaneae</taxon>
        <taxon>Solanum</taxon>
    </lineage>
</organism>
<evidence type="ECO:0000256" key="1">
    <source>
        <dbReference type="ARBA" id="ARBA00004123"/>
    </source>
</evidence>
<comment type="subcellular location">
    <subcellularLocation>
        <location evidence="1">Nucleus</location>
    </subcellularLocation>
</comment>
<dbReference type="InterPro" id="IPR011598">
    <property type="entry name" value="bHLH_dom"/>
</dbReference>
<keyword evidence="4" id="KW-0539">Nucleus</keyword>
<name>A0A9J5YVD7_SOLCO</name>
<dbReference type="OrthoDB" id="1883654at2759"/>
<accession>A0A9J5YVD7</accession>
<feature type="domain" description="BHLH" evidence="5">
    <location>
        <begin position="1"/>
        <end position="49"/>
    </location>
</feature>
<keyword evidence="7" id="KW-1185">Reference proteome</keyword>
<dbReference type="GO" id="GO:0046983">
    <property type="term" value="F:protein dimerization activity"/>
    <property type="evidence" value="ECO:0007669"/>
    <property type="project" value="InterPro"/>
</dbReference>